<dbReference type="RefSeq" id="WP_093413139.1">
    <property type="nucleotide sequence ID" value="NZ_FOZX01000001.1"/>
</dbReference>
<organism evidence="2 3">
    <name type="scientific">Saccharopolyspora flava</name>
    <dbReference type="NCBI Taxonomy" id="95161"/>
    <lineage>
        <taxon>Bacteria</taxon>
        <taxon>Bacillati</taxon>
        <taxon>Actinomycetota</taxon>
        <taxon>Actinomycetes</taxon>
        <taxon>Pseudonocardiales</taxon>
        <taxon>Pseudonocardiaceae</taxon>
        <taxon>Saccharopolyspora</taxon>
    </lineage>
</organism>
<feature type="transmembrane region" description="Helical" evidence="1">
    <location>
        <begin position="53"/>
        <end position="73"/>
    </location>
</feature>
<feature type="transmembrane region" description="Helical" evidence="1">
    <location>
        <begin position="238"/>
        <end position="264"/>
    </location>
</feature>
<reference evidence="3" key="1">
    <citation type="submission" date="2016-10" db="EMBL/GenBank/DDBJ databases">
        <authorList>
            <person name="Varghese N."/>
            <person name="Submissions S."/>
        </authorList>
    </citation>
    <scope>NUCLEOTIDE SEQUENCE [LARGE SCALE GENOMIC DNA]</scope>
    <source>
        <strain evidence="3">DSM 44771</strain>
    </source>
</reference>
<name>A0A1I6P075_9PSEU</name>
<dbReference type="AlphaFoldDB" id="A0A1I6P075"/>
<dbReference type="OrthoDB" id="2717873at2"/>
<keyword evidence="1" id="KW-0812">Transmembrane</keyword>
<evidence type="ECO:0000313" key="3">
    <source>
        <dbReference type="Proteomes" id="UP000198852"/>
    </source>
</evidence>
<evidence type="ECO:0000256" key="1">
    <source>
        <dbReference type="SAM" id="Phobius"/>
    </source>
</evidence>
<keyword evidence="3" id="KW-1185">Reference proteome</keyword>
<feature type="transmembrane region" description="Helical" evidence="1">
    <location>
        <begin position="276"/>
        <end position="295"/>
    </location>
</feature>
<keyword evidence="1" id="KW-1133">Transmembrane helix</keyword>
<keyword evidence="1" id="KW-0472">Membrane</keyword>
<feature type="transmembrane region" description="Helical" evidence="1">
    <location>
        <begin position="122"/>
        <end position="143"/>
    </location>
</feature>
<feature type="transmembrane region" description="Helical" evidence="1">
    <location>
        <begin position="12"/>
        <end position="33"/>
    </location>
</feature>
<feature type="transmembrane region" description="Helical" evidence="1">
    <location>
        <begin position="85"/>
        <end position="110"/>
    </location>
</feature>
<sequence length="310" mass="31796">MSAQERFAQGFVGLGGVVLVVIALVCAATGAVSPVADSSDYFASALTWLPQPAVNLVVAATGAVTTATAIAAARGTRATGLLRGASVLGLLALLGAGALAAVGYLPFLLVSAVAGHPELLRTYASAALPVQLLVAALITVSLWSWIERAARGEQVRASSAGTWWTWVAVAVPLAYAASRVLMAIGVPGVPMERSSAAGGLGLAAAAVGGAVLTWGLIRPWGERFPRWAARWAGRPVPVALAVVPALVASVLVLAGSRLLVPLVLLDNPAIPDHPLVWLPVALWPLWSVALVLAALHYRLRRAPAEVVGVR</sequence>
<dbReference type="STRING" id="95161.SAMN05660874_00320"/>
<dbReference type="EMBL" id="FOZX01000001">
    <property type="protein sequence ID" value="SFS33594.1"/>
    <property type="molecule type" value="Genomic_DNA"/>
</dbReference>
<evidence type="ECO:0000313" key="2">
    <source>
        <dbReference type="EMBL" id="SFS33594.1"/>
    </source>
</evidence>
<proteinExistence type="predicted"/>
<feature type="transmembrane region" description="Helical" evidence="1">
    <location>
        <begin position="196"/>
        <end position="217"/>
    </location>
</feature>
<protein>
    <submittedName>
        <fullName evidence="2">Uncharacterized protein</fullName>
    </submittedName>
</protein>
<gene>
    <name evidence="2" type="ORF">SAMN05660874_00320</name>
</gene>
<feature type="transmembrane region" description="Helical" evidence="1">
    <location>
        <begin position="163"/>
        <end position="184"/>
    </location>
</feature>
<accession>A0A1I6P075</accession>
<dbReference type="Proteomes" id="UP000198852">
    <property type="component" value="Unassembled WGS sequence"/>
</dbReference>